<feature type="compositionally biased region" description="Polar residues" evidence="2">
    <location>
        <begin position="1"/>
        <end position="10"/>
    </location>
</feature>
<name>A0A975HMD3_9GAMM</name>
<dbReference type="InterPro" id="IPR004437">
    <property type="entry name" value="ParB/RepB/Spo0J"/>
</dbReference>
<accession>A0A975HMD3</accession>
<reference evidence="4" key="1">
    <citation type="submission" date="2021-03" db="EMBL/GenBank/DDBJ databases">
        <title>Complete Genome of Pseudoalteromonas xiamenensis STKMTI.2, a new potential marine bacterium producing anti-Vibrio compounds.</title>
        <authorList>
            <person name="Handayani D.P."/>
            <person name="Isnansetyo A."/>
            <person name="Istiqomah I."/>
            <person name="Jumina J."/>
        </authorList>
    </citation>
    <scope>NUCLEOTIDE SEQUENCE</scope>
    <source>
        <strain evidence="4">STKMTI.2</strain>
        <plasmid evidence="4">unnamed4</plasmid>
    </source>
</reference>
<dbReference type="PANTHER" id="PTHR33375:SF1">
    <property type="entry name" value="CHROMOSOME-PARTITIONING PROTEIN PARB-RELATED"/>
    <property type="match status" value="1"/>
</dbReference>
<sequence length="328" mass="36941">MVKRNNNASSLLDRLKANSVEPAKPAHETSAEKRVVNPVVGLAIGERKVPALSEQVAILQLTHDQVRFFKYHDRHSASLNTDDFQKLKESIKENGQHTPGFVRKTKDTTEDGRVVYELVSGRMRFEATRELNVFKAFLLKLDDTQAVELMLSENAERRNITPFERYMSIVPILKDGIMKQVDLAAKIEWDKGNLSKAAKSIDFYLDLNLERFVDDPHKVKLNTFLSLHQLYVSQPEITAVAIDDIADAKPNLKNGTFFQAVTKAVKKVLEPKLEKSQDRHVVTLSGCDATIENKNGQFSISFSGVPSFDDLTQLAQSLRDSDSLKQNT</sequence>
<gene>
    <name evidence="4" type="ORF">J5O05_17305</name>
</gene>
<dbReference type="EMBL" id="CP072134">
    <property type="protein sequence ID" value="QTH73013.1"/>
    <property type="molecule type" value="Genomic_DNA"/>
</dbReference>
<protein>
    <submittedName>
        <fullName evidence="4">ParB/RepB/Spo0J family partition protein</fullName>
    </submittedName>
</protein>
<dbReference type="Proteomes" id="UP000664904">
    <property type="component" value="Plasmid unnamed4"/>
</dbReference>
<dbReference type="GO" id="GO:0005694">
    <property type="term" value="C:chromosome"/>
    <property type="evidence" value="ECO:0007669"/>
    <property type="project" value="TreeGrafter"/>
</dbReference>
<dbReference type="SUPFAM" id="SSF110849">
    <property type="entry name" value="ParB/Sulfiredoxin"/>
    <property type="match status" value="1"/>
</dbReference>
<dbReference type="PANTHER" id="PTHR33375">
    <property type="entry name" value="CHROMOSOME-PARTITIONING PROTEIN PARB-RELATED"/>
    <property type="match status" value="1"/>
</dbReference>
<comment type="similarity">
    <text evidence="1">Belongs to the ParB family.</text>
</comment>
<evidence type="ECO:0000313" key="4">
    <source>
        <dbReference type="EMBL" id="QTH73013.1"/>
    </source>
</evidence>
<dbReference type="NCBIfam" id="TIGR00180">
    <property type="entry name" value="parB_part"/>
    <property type="match status" value="1"/>
</dbReference>
<dbReference type="RefSeq" id="WP_208844632.1">
    <property type="nucleotide sequence ID" value="NZ_CP072134.1"/>
</dbReference>
<keyword evidence="4" id="KW-0614">Plasmid</keyword>
<evidence type="ECO:0000256" key="1">
    <source>
        <dbReference type="ARBA" id="ARBA00006295"/>
    </source>
</evidence>
<feature type="domain" description="ParB-like N-terminal" evidence="3">
    <location>
        <begin position="54"/>
        <end position="155"/>
    </location>
</feature>
<feature type="region of interest" description="Disordered" evidence="2">
    <location>
        <begin position="1"/>
        <end position="31"/>
    </location>
</feature>
<dbReference type="InterPro" id="IPR036086">
    <property type="entry name" value="ParB/Sulfiredoxin_sf"/>
</dbReference>
<geneLocation type="plasmid" evidence="4 5">
    <name>unnamed4</name>
</geneLocation>
<dbReference type="AlphaFoldDB" id="A0A975HMD3"/>
<dbReference type="Gene3D" id="1.10.10.2830">
    <property type="match status" value="1"/>
</dbReference>
<organism evidence="4 5">
    <name type="scientific">Pseudoalteromonas xiamenensis</name>
    <dbReference type="NCBI Taxonomy" id="882626"/>
    <lineage>
        <taxon>Bacteria</taxon>
        <taxon>Pseudomonadati</taxon>
        <taxon>Pseudomonadota</taxon>
        <taxon>Gammaproteobacteria</taxon>
        <taxon>Alteromonadales</taxon>
        <taxon>Pseudoalteromonadaceae</taxon>
        <taxon>Pseudoalteromonas</taxon>
    </lineage>
</organism>
<dbReference type="InterPro" id="IPR050336">
    <property type="entry name" value="Chromosome_partition/occlusion"/>
</dbReference>
<dbReference type="GO" id="GO:0003677">
    <property type="term" value="F:DNA binding"/>
    <property type="evidence" value="ECO:0007669"/>
    <property type="project" value="InterPro"/>
</dbReference>
<evidence type="ECO:0000259" key="3">
    <source>
        <dbReference type="SMART" id="SM00470"/>
    </source>
</evidence>
<evidence type="ECO:0000256" key="2">
    <source>
        <dbReference type="SAM" id="MobiDB-lite"/>
    </source>
</evidence>
<dbReference type="CDD" id="cd16405">
    <property type="entry name" value="RepB_like_N"/>
    <property type="match status" value="1"/>
</dbReference>
<dbReference type="GO" id="GO:0007059">
    <property type="term" value="P:chromosome segregation"/>
    <property type="evidence" value="ECO:0007669"/>
    <property type="project" value="TreeGrafter"/>
</dbReference>
<evidence type="ECO:0000313" key="5">
    <source>
        <dbReference type="Proteomes" id="UP000664904"/>
    </source>
</evidence>
<dbReference type="InterPro" id="IPR003115">
    <property type="entry name" value="ParB_N"/>
</dbReference>
<dbReference type="KEGG" id="pxi:J5O05_17305"/>
<dbReference type="Gene3D" id="3.90.1530.30">
    <property type="match status" value="1"/>
</dbReference>
<keyword evidence="5" id="KW-1185">Reference proteome</keyword>
<proteinExistence type="inferred from homology"/>
<dbReference type="SMART" id="SM00470">
    <property type="entry name" value="ParB"/>
    <property type="match status" value="1"/>
</dbReference>
<dbReference type="Pfam" id="PF02195">
    <property type="entry name" value="ParB_N"/>
    <property type="match status" value="1"/>
</dbReference>
<dbReference type="InterPro" id="IPR037972">
    <property type="entry name" value="RepB_N"/>
</dbReference>